<dbReference type="EMBL" id="CAJHOE010000006">
    <property type="protein sequence ID" value="CAD7289166.1"/>
    <property type="molecule type" value="Genomic_DNA"/>
</dbReference>
<evidence type="ECO:0008006" key="3">
    <source>
        <dbReference type="Google" id="ProtNLM"/>
    </source>
</evidence>
<dbReference type="SUPFAM" id="SSF50998">
    <property type="entry name" value="Quinoprotein alcohol dehydrogenase-like"/>
    <property type="match status" value="1"/>
</dbReference>
<reference evidence="1 2" key="1">
    <citation type="submission" date="2020-11" db="EMBL/GenBank/DDBJ databases">
        <authorList>
            <person name="Peeters C."/>
        </authorList>
    </citation>
    <scope>NUCLEOTIDE SEQUENCE [LARGE SCALE GENOMIC DNA]</scope>
    <source>
        <strain evidence="1 2">LMG 8286</strain>
    </source>
</reference>
<name>A0ABM8Q865_9BACT</name>
<accession>A0ABM8Q865</accession>
<comment type="caution">
    <text evidence="1">The sequence shown here is derived from an EMBL/GenBank/DDBJ whole genome shotgun (WGS) entry which is preliminary data.</text>
</comment>
<dbReference type="Gene3D" id="2.130.10.10">
    <property type="entry name" value="YVTN repeat-like/Quinoprotein amine dehydrogenase"/>
    <property type="match status" value="2"/>
</dbReference>
<organism evidence="1 2">
    <name type="scientific">Campylobacter suis</name>
    <dbReference type="NCBI Taxonomy" id="2790657"/>
    <lineage>
        <taxon>Bacteria</taxon>
        <taxon>Pseudomonadati</taxon>
        <taxon>Campylobacterota</taxon>
        <taxon>Epsilonproteobacteria</taxon>
        <taxon>Campylobacterales</taxon>
        <taxon>Campylobacteraceae</taxon>
        <taxon>Campylobacter</taxon>
    </lineage>
</organism>
<dbReference type="InterPro" id="IPR015943">
    <property type="entry name" value="WD40/YVTN_repeat-like_dom_sf"/>
</dbReference>
<evidence type="ECO:0000313" key="2">
    <source>
        <dbReference type="Proteomes" id="UP000789359"/>
    </source>
</evidence>
<dbReference type="InterPro" id="IPR011047">
    <property type="entry name" value="Quinoprotein_ADH-like_sf"/>
</dbReference>
<gene>
    <name evidence="1" type="ORF">LMG8286_01684</name>
</gene>
<evidence type="ECO:0000313" key="1">
    <source>
        <dbReference type="EMBL" id="CAD7289166.1"/>
    </source>
</evidence>
<dbReference type="Proteomes" id="UP000789359">
    <property type="component" value="Unassembled WGS sequence"/>
</dbReference>
<keyword evidence="2" id="KW-1185">Reference proteome</keyword>
<protein>
    <recommendedName>
        <fullName evidence="3">Nitrate reductase</fullName>
    </recommendedName>
</protein>
<dbReference type="RefSeq" id="WP_230057424.1">
    <property type="nucleotide sequence ID" value="NZ_CAJHOE010000006.1"/>
</dbReference>
<sequence length="316" mass="36137">MRKVLVLLAFFGICFSAEISQPTRVVSAFANVISSNLIDEMLYLGTDIGEVEIYDIKNDKFLPKIILPKKKAYFADEPSSRVFSIDRLDDKLLVLAELSYDERRLFVYKFDGEKFTEINNFITPNKSAKKAFFTSENEAIISDFGNEIYIVDLASAQLKFKHKFSIALYVDFEISKNRDKIAIGAESGVIYEYDLKTRQVIKTHNFFKDNMYDIDYVDDALAVGSITRQVGVFDGSNMNYFNADFIVYALALSPDKSKIAFMNGEHSDIVVYDIKSKELLHTIKTGQEILSEIYLSNDGRIISIAYQKEVKFWSIK</sequence>
<proteinExistence type="predicted"/>